<evidence type="ECO:0000256" key="1">
    <source>
        <dbReference type="ARBA" id="ARBA00022448"/>
    </source>
</evidence>
<evidence type="ECO:0000256" key="2">
    <source>
        <dbReference type="ARBA" id="ARBA00022741"/>
    </source>
</evidence>
<keyword evidence="2" id="KW-0547">Nucleotide-binding</keyword>
<dbReference type="RefSeq" id="WP_257084107.1">
    <property type="nucleotide sequence ID" value="NZ_CP102096.1"/>
</dbReference>
<protein>
    <submittedName>
        <fullName evidence="5">Phospholipid ABC transporter ATP-binding protein MlaF</fullName>
    </submittedName>
</protein>
<evidence type="ECO:0000259" key="4">
    <source>
        <dbReference type="PROSITE" id="PS50893"/>
    </source>
</evidence>
<dbReference type="PROSITE" id="PS00211">
    <property type="entry name" value="ABC_TRANSPORTER_1"/>
    <property type="match status" value="1"/>
</dbReference>
<dbReference type="PANTHER" id="PTHR43023:SF6">
    <property type="entry name" value="INTERMEMBRANE PHOSPHOLIPID TRANSPORT SYSTEM ATP-BINDING PROTEIN MLAF"/>
    <property type="match status" value="1"/>
</dbReference>
<keyword evidence="6" id="KW-1185">Reference proteome</keyword>
<evidence type="ECO:0000256" key="3">
    <source>
        <dbReference type="ARBA" id="ARBA00022840"/>
    </source>
</evidence>
<dbReference type="NCBIfam" id="NF008809">
    <property type="entry name" value="PRK11831.1"/>
    <property type="match status" value="1"/>
</dbReference>
<feature type="domain" description="ABC transporter" evidence="4">
    <location>
        <begin position="7"/>
        <end position="243"/>
    </location>
</feature>
<proteinExistence type="predicted"/>
<dbReference type="Pfam" id="PF00005">
    <property type="entry name" value="ABC_tran"/>
    <property type="match status" value="1"/>
</dbReference>
<dbReference type="InterPro" id="IPR003439">
    <property type="entry name" value="ABC_transporter-like_ATP-bd"/>
</dbReference>
<dbReference type="Proteomes" id="UP001058602">
    <property type="component" value="Chromosome 1"/>
</dbReference>
<dbReference type="InterPro" id="IPR027417">
    <property type="entry name" value="P-loop_NTPase"/>
</dbReference>
<dbReference type="Gene3D" id="3.40.50.300">
    <property type="entry name" value="P-loop containing nucleotide triphosphate hydrolases"/>
    <property type="match status" value="1"/>
</dbReference>
<accession>A0ABY5LES0</accession>
<dbReference type="EMBL" id="CP102096">
    <property type="protein sequence ID" value="UUM30331.1"/>
    <property type="molecule type" value="Genomic_DNA"/>
</dbReference>
<dbReference type="InterPro" id="IPR003593">
    <property type="entry name" value="AAA+_ATPase"/>
</dbReference>
<gene>
    <name evidence="5" type="primary">mlaF</name>
    <name evidence="5" type="ORF">NP165_11610</name>
</gene>
<evidence type="ECO:0000313" key="5">
    <source>
        <dbReference type="EMBL" id="UUM30331.1"/>
    </source>
</evidence>
<keyword evidence="1" id="KW-0813">Transport</keyword>
<dbReference type="SMART" id="SM00382">
    <property type="entry name" value="AAA"/>
    <property type="match status" value="1"/>
</dbReference>
<sequence>MTSEDLVTVKQLTFSRGERKIFDGISLHVPKGKVTAIMGPSGIGKTTLLRLIGGQIAPEEGEIWFDGNNIPTLNRKQLYAERKKMSMLFQSGALFTDLNVFDNVAFPLREHTKLNEELIRTLVLLKLEAVGLRGAADLMPSELSGGMARRAALARAIALDPELIMFDEPFVGQDPITMGVLVELIRNLNQALDVTSIVVSHDVPEVMSIADWVYILSDGKVIARGTPNAIRDNPDPQVQQFLKGKADGPVPFRYPAEPIAKELFQ</sequence>
<keyword evidence="3 5" id="KW-0067">ATP-binding</keyword>
<reference evidence="5" key="1">
    <citation type="submission" date="2022-07" db="EMBL/GenBank/DDBJ databases">
        <title>Complete genome of Vibrio japonicus strain JCM 31412T and phylogenomic assessment of the Nereis clade of the genus Vibrio.</title>
        <authorList>
            <person name="Shlafstein M.D."/>
            <person name="Emsley S.A."/>
            <person name="Ushijima B."/>
            <person name="Videau P."/>
            <person name="Saw J.H."/>
        </authorList>
    </citation>
    <scope>NUCLEOTIDE SEQUENCE</scope>
    <source>
        <strain evidence="5">JCM 31412</strain>
    </source>
</reference>
<dbReference type="SUPFAM" id="SSF52540">
    <property type="entry name" value="P-loop containing nucleoside triphosphate hydrolases"/>
    <property type="match status" value="1"/>
</dbReference>
<organism evidence="5 6">
    <name type="scientific">Vibrio japonicus</name>
    <dbReference type="NCBI Taxonomy" id="1824638"/>
    <lineage>
        <taxon>Bacteria</taxon>
        <taxon>Pseudomonadati</taxon>
        <taxon>Pseudomonadota</taxon>
        <taxon>Gammaproteobacteria</taxon>
        <taxon>Vibrionales</taxon>
        <taxon>Vibrionaceae</taxon>
        <taxon>Vibrio</taxon>
    </lineage>
</organism>
<name>A0ABY5LES0_9VIBR</name>
<dbReference type="PROSITE" id="PS50893">
    <property type="entry name" value="ABC_TRANSPORTER_2"/>
    <property type="match status" value="1"/>
</dbReference>
<evidence type="ECO:0000313" key="6">
    <source>
        <dbReference type="Proteomes" id="UP001058602"/>
    </source>
</evidence>
<dbReference type="GO" id="GO:0005524">
    <property type="term" value="F:ATP binding"/>
    <property type="evidence" value="ECO:0007669"/>
    <property type="project" value="UniProtKB-KW"/>
</dbReference>
<dbReference type="CDD" id="cd03261">
    <property type="entry name" value="ABC_Org_Solvent_Resistant"/>
    <property type="match status" value="1"/>
</dbReference>
<dbReference type="InterPro" id="IPR017871">
    <property type="entry name" value="ABC_transporter-like_CS"/>
</dbReference>
<dbReference type="PANTHER" id="PTHR43023">
    <property type="entry name" value="PROTEIN TRIGALACTOSYLDIACYLGLYCEROL 3, CHLOROPLASTIC"/>
    <property type="match status" value="1"/>
</dbReference>